<sequence length="346" mass="37301">MSYISIGKIDKSAAFEADFEPRFKLRTEKELISLPGPQWLVKHLIPTNSLILMYGAPGAGKSHIALALTQSIANGYEILGRRTNKAKIVYVAAEGAAGASNRVEAHRVYRNIPEDSEGDVLYLDCPVSLLHDGDLEDFVLAIVHKLAGQDIGLVFIDTLSRCFAGDENRADEMAQLVSACQIIQRELGCSVCLVHHEAKQGSARGSTVLPGAADTIIHVTPTDGKGFEAVIEKQKDAADGLVISGHYDLVELGIDEDGEPIEVPVALFDKISPQAKGKNNGPKGRNQAIALEVLSEASVSGLTEEDWQTAFTECIGSDNRRAFREAKIALLKRKLVSEIGGKFVAN</sequence>
<evidence type="ECO:0000313" key="2">
    <source>
        <dbReference type="EMBL" id="RCK38848.1"/>
    </source>
</evidence>
<gene>
    <name evidence="2" type="ORF">TH19_03345</name>
</gene>
<dbReference type="Proteomes" id="UP000253226">
    <property type="component" value="Unassembled WGS sequence"/>
</dbReference>
<dbReference type="EMBL" id="JPWF01000002">
    <property type="protein sequence ID" value="RCK38848.1"/>
    <property type="molecule type" value="Genomic_DNA"/>
</dbReference>
<dbReference type="SUPFAM" id="SSF52540">
    <property type="entry name" value="P-loop containing nucleoside triphosphate hydrolases"/>
    <property type="match status" value="1"/>
</dbReference>
<dbReference type="RefSeq" id="WP_114100904.1">
    <property type="nucleotide sequence ID" value="NZ_JPWF01000002.1"/>
</dbReference>
<evidence type="ECO:0000313" key="3">
    <source>
        <dbReference type="Proteomes" id="UP000253226"/>
    </source>
</evidence>
<dbReference type="Gene3D" id="3.40.50.300">
    <property type="entry name" value="P-loop containing nucleotide triphosphate hydrolases"/>
    <property type="match status" value="1"/>
</dbReference>
<dbReference type="SMART" id="SM00382">
    <property type="entry name" value="AAA"/>
    <property type="match status" value="1"/>
</dbReference>
<dbReference type="InterPro" id="IPR003593">
    <property type="entry name" value="AAA+_ATPase"/>
</dbReference>
<comment type="caution">
    <text evidence="2">The sequence shown here is derived from an EMBL/GenBank/DDBJ whole genome shotgun (WGS) entry which is preliminary data.</text>
</comment>
<name>A0A367WBQ8_9PROT</name>
<protein>
    <recommendedName>
        <fullName evidence="1">AAA+ ATPase domain-containing protein</fullName>
    </recommendedName>
</protein>
<reference evidence="2 3" key="1">
    <citation type="submission" date="2014-07" db="EMBL/GenBank/DDBJ databases">
        <title>Draft genome sequence of Thalassospira profundimaris 35.</title>
        <authorList>
            <person name="Lai Q."/>
            <person name="Shao Z."/>
        </authorList>
    </citation>
    <scope>NUCLEOTIDE SEQUENCE [LARGE SCALE GENOMIC DNA]</scope>
    <source>
        <strain evidence="2 3">35</strain>
    </source>
</reference>
<dbReference type="Pfam" id="PF13481">
    <property type="entry name" value="AAA_25"/>
    <property type="match status" value="1"/>
</dbReference>
<organism evidence="2 3">
    <name type="scientific">Thalassospira profundimaris</name>
    <dbReference type="NCBI Taxonomy" id="502049"/>
    <lineage>
        <taxon>Bacteria</taxon>
        <taxon>Pseudomonadati</taxon>
        <taxon>Pseudomonadota</taxon>
        <taxon>Alphaproteobacteria</taxon>
        <taxon>Rhodospirillales</taxon>
        <taxon>Thalassospiraceae</taxon>
        <taxon>Thalassospira</taxon>
    </lineage>
</organism>
<accession>A0A367WBQ8</accession>
<evidence type="ECO:0000259" key="1">
    <source>
        <dbReference type="SMART" id="SM00382"/>
    </source>
</evidence>
<dbReference type="AlphaFoldDB" id="A0A367WBQ8"/>
<feature type="domain" description="AAA+ ATPase" evidence="1">
    <location>
        <begin position="47"/>
        <end position="223"/>
    </location>
</feature>
<proteinExistence type="predicted"/>
<dbReference type="PRINTS" id="PR01874">
    <property type="entry name" value="DNAREPAIRADA"/>
</dbReference>
<dbReference type="InterPro" id="IPR027417">
    <property type="entry name" value="P-loop_NTPase"/>
</dbReference>
<dbReference type="OrthoDB" id="34187at2"/>